<protein>
    <submittedName>
        <fullName evidence="1">Uncharacterized protein</fullName>
    </submittedName>
</protein>
<dbReference type="AlphaFoldDB" id="A0AAE3G298"/>
<dbReference type="Proteomes" id="UP001205843">
    <property type="component" value="Unassembled WGS sequence"/>
</dbReference>
<gene>
    <name evidence="1" type="ORF">J2T57_000215</name>
</gene>
<keyword evidence="2" id="KW-1185">Reference proteome</keyword>
<reference evidence="1" key="1">
    <citation type="submission" date="2022-03" db="EMBL/GenBank/DDBJ databases">
        <title>Genomic Encyclopedia of Type Strains, Phase III (KMG-III): the genomes of soil and plant-associated and newly described type strains.</title>
        <authorList>
            <person name="Whitman W."/>
        </authorList>
    </citation>
    <scope>NUCLEOTIDE SEQUENCE</scope>
    <source>
        <strain evidence="1">ANL 6-2</strain>
    </source>
</reference>
<sequence length="76" mass="8206">MRAIIDADGREWSVTLGRESYGMQVLLFVAAGAGVRKALLASDTRIDAQAELDQLTDAGLRERLAASVPWEDSLMG</sequence>
<accession>A0AAE3G298</accession>
<evidence type="ECO:0000313" key="2">
    <source>
        <dbReference type="Proteomes" id="UP001205843"/>
    </source>
</evidence>
<name>A0AAE3G298_9GAMM</name>
<dbReference type="RefSeq" id="WP_253472934.1">
    <property type="nucleotide sequence ID" value="NZ_JALJXV010000001.1"/>
</dbReference>
<evidence type="ECO:0000313" key="1">
    <source>
        <dbReference type="EMBL" id="MCP1673123.1"/>
    </source>
</evidence>
<dbReference type="EMBL" id="JALJXV010000001">
    <property type="protein sequence ID" value="MCP1673123.1"/>
    <property type="molecule type" value="Genomic_DNA"/>
</dbReference>
<proteinExistence type="predicted"/>
<comment type="caution">
    <text evidence="1">The sequence shown here is derived from an EMBL/GenBank/DDBJ whole genome shotgun (WGS) entry which is preliminary data.</text>
</comment>
<organism evidence="1 2">
    <name type="scientific">Natronocella acetinitrilica</name>
    <dbReference type="NCBI Taxonomy" id="414046"/>
    <lineage>
        <taxon>Bacteria</taxon>
        <taxon>Pseudomonadati</taxon>
        <taxon>Pseudomonadota</taxon>
        <taxon>Gammaproteobacteria</taxon>
        <taxon>Chromatiales</taxon>
        <taxon>Ectothiorhodospiraceae</taxon>
        <taxon>Natronocella</taxon>
    </lineage>
</organism>